<feature type="region of interest" description="Disordered" evidence="2">
    <location>
        <begin position="1"/>
        <end position="24"/>
    </location>
</feature>
<proteinExistence type="predicted"/>
<dbReference type="SUPFAM" id="SSF51905">
    <property type="entry name" value="FAD/NAD(P)-binding domain"/>
    <property type="match status" value="1"/>
</dbReference>
<dbReference type="EMBL" id="JAOQNS010000002">
    <property type="protein sequence ID" value="MCW2306666.1"/>
    <property type="molecule type" value="Genomic_DNA"/>
</dbReference>
<keyword evidence="5" id="KW-1185">Reference proteome</keyword>
<dbReference type="InterPro" id="IPR036188">
    <property type="entry name" value="FAD/NAD-bd_sf"/>
</dbReference>
<evidence type="ECO:0000256" key="1">
    <source>
        <dbReference type="ARBA" id="ARBA00023002"/>
    </source>
</evidence>
<dbReference type="InterPro" id="IPR006076">
    <property type="entry name" value="FAD-dep_OxRdtase"/>
</dbReference>
<dbReference type="RefSeq" id="WP_264600325.1">
    <property type="nucleotide sequence ID" value="NZ_JAOQNS010000002.1"/>
</dbReference>
<dbReference type="PANTHER" id="PTHR13847">
    <property type="entry name" value="SARCOSINE DEHYDROGENASE-RELATED"/>
    <property type="match status" value="1"/>
</dbReference>
<keyword evidence="1" id="KW-0560">Oxidoreductase</keyword>
<evidence type="ECO:0000313" key="4">
    <source>
        <dbReference type="EMBL" id="MCW2306666.1"/>
    </source>
</evidence>
<comment type="caution">
    <text evidence="4">The sequence shown here is derived from an EMBL/GenBank/DDBJ whole genome shotgun (WGS) entry which is preliminary data.</text>
</comment>
<evidence type="ECO:0000313" key="5">
    <source>
        <dbReference type="Proteomes" id="UP001209755"/>
    </source>
</evidence>
<evidence type="ECO:0000259" key="3">
    <source>
        <dbReference type="Pfam" id="PF01266"/>
    </source>
</evidence>
<reference evidence="5" key="1">
    <citation type="submission" date="2023-07" db="EMBL/GenBank/DDBJ databases">
        <title>Genome sequencing of Purple Non-Sulfur Bacteria from various extreme environments.</title>
        <authorList>
            <person name="Mayer M."/>
        </authorList>
    </citation>
    <scope>NUCLEOTIDE SEQUENCE [LARGE SCALE GENOMIC DNA]</scope>
    <source>
        <strain evidence="5">DSM 17935</strain>
    </source>
</reference>
<feature type="domain" description="FAD dependent oxidoreductase" evidence="3">
    <location>
        <begin position="31"/>
        <end position="387"/>
    </location>
</feature>
<dbReference type="Gene3D" id="3.50.50.60">
    <property type="entry name" value="FAD/NAD(P)-binding domain"/>
    <property type="match status" value="1"/>
</dbReference>
<dbReference type="Gene3D" id="3.30.9.10">
    <property type="entry name" value="D-Amino Acid Oxidase, subunit A, domain 2"/>
    <property type="match status" value="1"/>
</dbReference>
<name>A0ABT3H8F4_9HYPH</name>
<evidence type="ECO:0000256" key="2">
    <source>
        <dbReference type="SAM" id="MobiDB-lite"/>
    </source>
</evidence>
<dbReference type="Proteomes" id="UP001209755">
    <property type="component" value="Unassembled WGS sequence"/>
</dbReference>
<protein>
    <submittedName>
        <fullName evidence="4">Glycine/D-amino acid oxidase-like deaminating enzyme</fullName>
    </submittedName>
</protein>
<sequence>MDLPSPPKSLWRETAPAMEDSPAPQGDISCDVAIVGGGFTGLHAAHAFADAGLSVAVFEAGPVGLGGSGRNGGVVSAKFRRAFTDLAKCHGLDTARRMHGIANASVDHLIATIERFDLKEAGFQRVGALKCAHTKAAFDHAREEADWLGQTLGETGLHVLDREAVTEETGCDGFVGGVLQDRAGALQPLAYLQGLWAAARARGIAVYANAPVTDISESGTDARLRIPGGEISAKQAFIATNAYSSLTNATRRLARSLVPFRSSIVATEKLPADLDARLLKRARSYTETRRMMRWFRKVDGRIVFGGRGALGHVDSPAASRRLEQAMRTIFPMLGDVGVDYRWSGYVALSMDGLPMAGMLSDRIGYAAGFNGSGVAMSGYVGNQVAQLMTGRPHELALIERASVPAVPFYAFRSIGVRAVTFSYELMDAAGL</sequence>
<organism evidence="4 5">
    <name type="scientific">Rhodobium gokarnense</name>
    <dbReference type="NCBI Taxonomy" id="364296"/>
    <lineage>
        <taxon>Bacteria</taxon>
        <taxon>Pseudomonadati</taxon>
        <taxon>Pseudomonadota</taxon>
        <taxon>Alphaproteobacteria</taxon>
        <taxon>Hyphomicrobiales</taxon>
        <taxon>Rhodobiaceae</taxon>
        <taxon>Rhodobium</taxon>
    </lineage>
</organism>
<dbReference type="Pfam" id="PF01266">
    <property type="entry name" value="DAO"/>
    <property type="match status" value="1"/>
</dbReference>
<gene>
    <name evidence="4" type="ORF">M2319_000985</name>
</gene>
<dbReference type="PANTHER" id="PTHR13847:SF281">
    <property type="entry name" value="FAD DEPENDENT OXIDOREDUCTASE DOMAIN-CONTAINING PROTEIN"/>
    <property type="match status" value="1"/>
</dbReference>
<accession>A0ABT3H8F4</accession>